<feature type="region of interest" description="Disordered" evidence="1">
    <location>
        <begin position="338"/>
        <end position="383"/>
    </location>
</feature>
<feature type="compositionally biased region" description="Low complexity" evidence="1">
    <location>
        <begin position="515"/>
        <end position="524"/>
    </location>
</feature>
<feature type="region of interest" description="Disordered" evidence="1">
    <location>
        <begin position="232"/>
        <end position="319"/>
    </location>
</feature>
<gene>
    <name evidence="2" type="ORF">HYH03_011666</name>
</gene>
<name>A0A836BW89_9CHLO</name>
<evidence type="ECO:0000313" key="2">
    <source>
        <dbReference type="EMBL" id="KAG2489864.1"/>
    </source>
</evidence>
<dbReference type="AlphaFoldDB" id="A0A836BW89"/>
<dbReference type="EMBL" id="JAEHOE010000068">
    <property type="protein sequence ID" value="KAG2489864.1"/>
    <property type="molecule type" value="Genomic_DNA"/>
</dbReference>
<feature type="compositionally biased region" description="Pro residues" evidence="1">
    <location>
        <begin position="150"/>
        <end position="159"/>
    </location>
</feature>
<evidence type="ECO:0000313" key="3">
    <source>
        <dbReference type="Proteomes" id="UP000612055"/>
    </source>
</evidence>
<sequence>MAPEPALEDYQAYMNDYKPPPPGPPCIPRPTRQSSGGFGVWHAASPVSDAMPNSQHSFSASPQLSSGYPDNLSDTDGAGQGQVAQGPGHYQHPAVPSRRNRAEPQPQRWAKSERPSWQAPSGSSFAAAGAAYPDVSRMAPARSAAASHWAPPPQAPAPRPSYQDRPPASYDMDDYEAEISAASMAPHVSRQASRAPYGQPDDASCSPSLGLPDAVAGNVNARDPAWRYAIFRPAIPPPPASGPGGPGPSPWERARQALLSPQAPPPADSDPQQQVSASPFSRTASESDAVQAHAGRRRSYSTMLLCRSQSDRTGGASVADPKLAAAMALARRLPPWRPESAFDWQLPLPQDDDDEEAGDREWQRAEEEGQGSEDPDNGRPCVRRRLTATALEAWLARYSGSAWESRRAAPVTLTLADLRRRPPPPTPERHRAAPPAASAAAAHARGFPSGAPGAGDPRGSTRTPPPMGTPPRRTPPPRMPAQPDVLSALRGSDSGGYSDGGNWRQGSPAYESEPQAQAQARAQPYVQAQAQATRIRGAIMRRELLLRDVEKQLQLPGNLAARV</sequence>
<feature type="compositionally biased region" description="Pro residues" evidence="1">
    <location>
        <begin position="18"/>
        <end position="28"/>
    </location>
</feature>
<feature type="compositionally biased region" description="Low complexity" evidence="1">
    <location>
        <begin position="433"/>
        <end position="445"/>
    </location>
</feature>
<feature type="region of interest" description="Disordered" evidence="1">
    <location>
        <begin position="402"/>
        <end position="524"/>
    </location>
</feature>
<proteinExistence type="predicted"/>
<feature type="compositionally biased region" description="Pro residues" evidence="1">
    <location>
        <begin position="463"/>
        <end position="480"/>
    </location>
</feature>
<reference evidence="2" key="1">
    <citation type="journal article" date="2020" name="bioRxiv">
        <title>Comparative genomics of Chlamydomonas.</title>
        <authorList>
            <person name="Craig R.J."/>
            <person name="Hasan A.R."/>
            <person name="Ness R.W."/>
            <person name="Keightley P.D."/>
        </authorList>
    </citation>
    <scope>NUCLEOTIDE SEQUENCE</scope>
    <source>
        <strain evidence="2">CCAP 11/70</strain>
    </source>
</reference>
<feature type="compositionally biased region" description="Polar residues" evidence="1">
    <location>
        <begin position="275"/>
        <end position="288"/>
    </location>
</feature>
<evidence type="ECO:0000256" key="1">
    <source>
        <dbReference type="SAM" id="MobiDB-lite"/>
    </source>
</evidence>
<comment type="caution">
    <text evidence="2">The sequence shown here is derived from an EMBL/GenBank/DDBJ whole genome shotgun (WGS) entry which is preliminary data.</text>
</comment>
<protein>
    <submittedName>
        <fullName evidence="2">Uncharacterized protein</fullName>
    </submittedName>
</protein>
<feature type="region of interest" description="Disordered" evidence="1">
    <location>
        <begin position="1"/>
        <end position="125"/>
    </location>
</feature>
<dbReference type="Proteomes" id="UP000612055">
    <property type="component" value="Unassembled WGS sequence"/>
</dbReference>
<organism evidence="2 3">
    <name type="scientific">Edaphochlamys debaryana</name>
    <dbReference type="NCBI Taxonomy" id="47281"/>
    <lineage>
        <taxon>Eukaryota</taxon>
        <taxon>Viridiplantae</taxon>
        <taxon>Chlorophyta</taxon>
        <taxon>core chlorophytes</taxon>
        <taxon>Chlorophyceae</taxon>
        <taxon>CS clade</taxon>
        <taxon>Chlamydomonadales</taxon>
        <taxon>Chlamydomonadales incertae sedis</taxon>
        <taxon>Edaphochlamys</taxon>
    </lineage>
</organism>
<keyword evidence="3" id="KW-1185">Reference proteome</keyword>
<accession>A0A836BW89</accession>
<feature type="region of interest" description="Disordered" evidence="1">
    <location>
        <begin position="137"/>
        <end position="217"/>
    </location>
</feature>
<feature type="compositionally biased region" description="Low complexity" evidence="1">
    <location>
        <begin position="137"/>
        <end position="149"/>
    </location>
</feature>
<feature type="compositionally biased region" description="Pro residues" evidence="1">
    <location>
        <begin position="234"/>
        <end position="249"/>
    </location>
</feature>
<feature type="compositionally biased region" description="Polar residues" evidence="1">
    <location>
        <begin position="51"/>
        <end position="74"/>
    </location>
</feature>